<feature type="transmembrane region" description="Helical" evidence="9">
    <location>
        <begin position="65"/>
        <end position="88"/>
    </location>
</feature>
<evidence type="ECO:0000256" key="3">
    <source>
        <dbReference type="ARBA" id="ARBA00022475"/>
    </source>
</evidence>
<keyword evidence="12" id="KW-1185">Reference proteome</keyword>
<dbReference type="Proteomes" id="UP001324287">
    <property type="component" value="Chromosome"/>
</dbReference>
<evidence type="ECO:0000256" key="7">
    <source>
        <dbReference type="ARBA" id="ARBA00023136"/>
    </source>
</evidence>
<name>A0ABZ1AVW1_9ACTN</name>
<evidence type="ECO:0000256" key="9">
    <source>
        <dbReference type="SAM" id="Phobius"/>
    </source>
</evidence>
<feature type="domain" description="Tripartite ATP-independent periplasmic transporters DctQ component" evidence="10">
    <location>
        <begin position="36"/>
        <end position="120"/>
    </location>
</feature>
<keyword evidence="6 9" id="KW-1133">Transmembrane helix</keyword>
<evidence type="ECO:0000313" key="12">
    <source>
        <dbReference type="Proteomes" id="UP001324287"/>
    </source>
</evidence>
<feature type="transmembrane region" description="Helical" evidence="9">
    <location>
        <begin position="95"/>
        <end position="117"/>
    </location>
</feature>
<feature type="transmembrane region" description="Helical" evidence="9">
    <location>
        <begin position="26"/>
        <end position="45"/>
    </location>
</feature>
<dbReference type="PANTHER" id="PTHR35011:SF2">
    <property type="entry name" value="2,3-DIKETO-L-GULONATE TRAP TRANSPORTER SMALL PERMEASE PROTEIN YIAM"/>
    <property type="match status" value="1"/>
</dbReference>
<evidence type="ECO:0000313" key="11">
    <source>
        <dbReference type="EMBL" id="WRL62076.1"/>
    </source>
</evidence>
<keyword evidence="4" id="KW-0997">Cell inner membrane</keyword>
<evidence type="ECO:0000256" key="5">
    <source>
        <dbReference type="ARBA" id="ARBA00022692"/>
    </source>
</evidence>
<evidence type="ECO:0000259" key="10">
    <source>
        <dbReference type="Pfam" id="PF04290"/>
    </source>
</evidence>
<gene>
    <name evidence="11" type="ORF">U6N30_18680</name>
</gene>
<evidence type="ECO:0000256" key="2">
    <source>
        <dbReference type="ARBA" id="ARBA00022448"/>
    </source>
</evidence>
<dbReference type="InterPro" id="IPR055348">
    <property type="entry name" value="DctQ"/>
</dbReference>
<reference evidence="11 12" key="1">
    <citation type="submission" date="2023-12" db="EMBL/GenBank/DDBJ databases">
        <title>Blastococcus brunescens sp. nov., an actonobacterium isolated from sandstone collected in sahara desert.</title>
        <authorList>
            <person name="Gtari M."/>
            <person name="Ghodhbane F."/>
        </authorList>
    </citation>
    <scope>NUCLEOTIDE SEQUENCE [LARGE SCALE GENOMIC DNA]</scope>
    <source>
        <strain evidence="11 12">BMG 8361</strain>
    </source>
</reference>
<dbReference type="RefSeq" id="WP_324273431.1">
    <property type="nucleotide sequence ID" value="NZ_CP141261.1"/>
</dbReference>
<keyword evidence="2" id="KW-0813">Transport</keyword>
<keyword evidence="7 9" id="KW-0472">Membrane</keyword>
<keyword evidence="5 9" id="KW-0812">Transmembrane</keyword>
<proteinExistence type="inferred from homology"/>
<evidence type="ECO:0000256" key="4">
    <source>
        <dbReference type="ARBA" id="ARBA00022519"/>
    </source>
</evidence>
<dbReference type="Pfam" id="PF04290">
    <property type="entry name" value="DctQ"/>
    <property type="match status" value="1"/>
</dbReference>
<evidence type="ECO:0000256" key="1">
    <source>
        <dbReference type="ARBA" id="ARBA00004429"/>
    </source>
</evidence>
<evidence type="ECO:0000256" key="8">
    <source>
        <dbReference type="ARBA" id="ARBA00038436"/>
    </source>
</evidence>
<dbReference type="PANTHER" id="PTHR35011">
    <property type="entry name" value="2,3-DIKETO-L-GULONATE TRAP TRANSPORTER SMALL PERMEASE PROTEIN YIAM"/>
    <property type="match status" value="1"/>
</dbReference>
<dbReference type="EMBL" id="CP141261">
    <property type="protein sequence ID" value="WRL62076.1"/>
    <property type="molecule type" value="Genomic_DNA"/>
</dbReference>
<comment type="similarity">
    <text evidence="8">Belongs to the TRAP transporter small permease family.</text>
</comment>
<keyword evidence="3" id="KW-1003">Cell membrane</keyword>
<accession>A0ABZ1AVW1</accession>
<organism evidence="11 12">
    <name type="scientific">Blastococcus brunescens</name>
    <dbReference type="NCBI Taxonomy" id="1564165"/>
    <lineage>
        <taxon>Bacteria</taxon>
        <taxon>Bacillati</taxon>
        <taxon>Actinomycetota</taxon>
        <taxon>Actinomycetes</taxon>
        <taxon>Geodermatophilales</taxon>
        <taxon>Geodermatophilaceae</taxon>
        <taxon>Blastococcus</taxon>
    </lineage>
</organism>
<protein>
    <submittedName>
        <fullName evidence="11">TRAP transporter small permease subunit</fullName>
    </submittedName>
</protein>
<comment type="subcellular location">
    <subcellularLocation>
        <location evidence="1">Cell inner membrane</location>
        <topology evidence="1">Multi-pass membrane protein</topology>
    </subcellularLocation>
</comment>
<sequence length="138" mass="15329">MSERTASEAPPRWWTPWVRWITRIELALGAVALVIMFVLVLVQAGQRYLPVDGWSWTGELSRFSLVWLTFTVAGVLVTSDSHIALQLVDSIRKPIVVRAVRIFACATVAVISVGFAIEAWELMTGPGATCARRRCACR</sequence>
<evidence type="ECO:0000256" key="6">
    <source>
        <dbReference type="ARBA" id="ARBA00022989"/>
    </source>
</evidence>
<dbReference type="InterPro" id="IPR007387">
    <property type="entry name" value="TRAP_DctQ"/>
</dbReference>